<dbReference type="OrthoDB" id="9255585at2"/>
<reference evidence="3 4" key="1">
    <citation type="submission" date="2019-04" db="EMBL/GenBank/DDBJ databases">
        <authorList>
            <person name="Embree M."/>
            <person name="Gaffney J.R."/>
        </authorList>
    </citation>
    <scope>NUCLEOTIDE SEQUENCE [LARGE SCALE GENOMIC DNA]</scope>
    <source>
        <strain evidence="3 4">JE7A12</strain>
    </source>
</reference>
<dbReference type="RefSeq" id="WP_138157245.1">
    <property type="nucleotide sequence ID" value="NZ_CP039381.1"/>
</dbReference>
<dbReference type="PANTHER" id="PTHR31373:SF27">
    <property type="entry name" value="TROVE DOMAIN-CONTAINING PROTEIN"/>
    <property type="match status" value="1"/>
</dbReference>
<dbReference type="EMBL" id="CP039381">
    <property type="protein sequence ID" value="QCT07202.1"/>
    <property type="molecule type" value="Genomic_DNA"/>
</dbReference>
<feature type="domain" description="DUF2828" evidence="1">
    <location>
        <begin position="145"/>
        <end position="285"/>
    </location>
</feature>
<dbReference type="PANTHER" id="PTHR31373">
    <property type="entry name" value="OS06G0652100 PROTEIN"/>
    <property type="match status" value="1"/>
</dbReference>
<dbReference type="InterPro" id="IPR058580">
    <property type="entry name" value="DUF2828"/>
</dbReference>
<dbReference type="Gene3D" id="3.40.50.410">
    <property type="entry name" value="von Willebrand factor, type A domain"/>
    <property type="match status" value="1"/>
</dbReference>
<dbReference type="SUPFAM" id="SSF53300">
    <property type="entry name" value="vWA-like"/>
    <property type="match status" value="1"/>
</dbReference>
<keyword evidence="4" id="KW-1185">Reference proteome</keyword>
<evidence type="ECO:0000259" key="2">
    <source>
        <dbReference type="Pfam" id="PF25043"/>
    </source>
</evidence>
<proteinExistence type="predicted"/>
<evidence type="ECO:0000313" key="3">
    <source>
        <dbReference type="EMBL" id="QCT07202.1"/>
    </source>
</evidence>
<feature type="domain" description="DUF2828" evidence="1">
    <location>
        <begin position="14"/>
        <end position="124"/>
    </location>
</feature>
<dbReference type="InterPro" id="IPR056690">
    <property type="entry name" value="DUF7788"/>
</dbReference>
<dbReference type="Pfam" id="PF25043">
    <property type="entry name" value="DUF7788"/>
    <property type="match status" value="1"/>
</dbReference>
<dbReference type="InterPro" id="IPR011205">
    <property type="entry name" value="UCP015417_vWA"/>
</dbReference>
<organism evidence="3 4">
    <name type="scientific">Ruminococcus bovis</name>
    <dbReference type="NCBI Taxonomy" id="2564099"/>
    <lineage>
        <taxon>Bacteria</taxon>
        <taxon>Bacillati</taxon>
        <taxon>Bacillota</taxon>
        <taxon>Clostridia</taxon>
        <taxon>Eubacteriales</taxon>
        <taxon>Oscillospiraceae</taxon>
        <taxon>Ruminococcus</taxon>
    </lineage>
</organism>
<dbReference type="InterPro" id="IPR036465">
    <property type="entry name" value="vWFA_dom_sf"/>
</dbReference>
<protein>
    <submittedName>
        <fullName evidence="3">DUF2828 family protein</fullName>
    </submittedName>
</protein>
<gene>
    <name evidence="3" type="ORF">E5Z56_07450</name>
</gene>
<dbReference type="KEGG" id="ruj:E5Z56_07450"/>
<dbReference type="Pfam" id="PF11443">
    <property type="entry name" value="DUF2828"/>
    <property type="match status" value="2"/>
</dbReference>
<evidence type="ECO:0000259" key="1">
    <source>
        <dbReference type="Pfam" id="PF11443"/>
    </source>
</evidence>
<evidence type="ECO:0000313" key="4">
    <source>
        <dbReference type="Proteomes" id="UP000301475"/>
    </source>
</evidence>
<dbReference type="AlphaFoldDB" id="A0A4P8XWX3"/>
<sequence>MLEDMKKNSNLTFTENGAVTHGTTVSECLDLFSGIGAFRYKSDGEIIKSFIKAFTENPDMAMKILFFGRDVREGLGERKVFRTIISWLGNNEPKSIIKNIEYIAEYGRYDDLLSLLDTKCEQEVLSFLKVQFDKDIDAMNSRKAVSLLGKWLPSVNASNKETVKMGKRIAKAFGLTDEKYRKSLSALRSKIKIIENNLREKDYTFDYEKQPSRALFKYRMAFMNNDNERYSRFLANVSKGKAKLNTNNIYPYELIEPYLSTSFLHNESITFTEAEKETLNATWASFPDFCNDEDTLAVIDTSGSMYCCSKPTPASVALSLGLYFAEHNKGKFKNHFIEFSNKPQLIEIKGETFADKLRYISQFNEIANTNIEAVFNLILDTAVKGNYSQEDLPKKLILISDMEFDYCVENANETNFNNAKKAFEEKGYKLPNIIFWNVASRNSNQPVTKNEQGVALVSGITPRLFSMIASGELSPYKFMIDTISNERYAKIVA</sequence>
<feature type="domain" description="DUF7788" evidence="2">
    <location>
        <begin position="295"/>
        <end position="467"/>
    </location>
</feature>
<name>A0A4P8XWX3_9FIRM</name>
<accession>A0A4P8XWX3</accession>
<dbReference type="Proteomes" id="UP000301475">
    <property type="component" value="Chromosome"/>
</dbReference>
<dbReference type="PIRSF" id="PIRSF015417">
    <property type="entry name" value="T31B5_30_vWA"/>
    <property type="match status" value="1"/>
</dbReference>